<dbReference type="InterPro" id="IPR050638">
    <property type="entry name" value="AA-Vitamin_Transporters"/>
</dbReference>
<sequence>MAREPPSGTIPLVDNSGGIKVGGRALAPLLMVINGLSLYAGAAIAVGLFDNLPPVLVAWLRISTAAALLLVLFRPRVRDFLGRAGFNAAVYGISTLAMNMTFYEAIARLPMGTAVAIEFLGPIAVAALGSRTLRDWAALALAGVGVVVISGAQWSSNSVGVLFALGAAALWALYIVAGNRIAGSASDSRTGMTVGFVWAALLAAPVAWWLWPGMASMALEPVQLLGLAFGLGVLSAVIPYGLDLIVLRMAGRAYFALLLALLPLTAAVMGAVALGQMLTPAEMAGIALVIAAVALRRPA</sequence>
<proteinExistence type="inferred from homology"/>
<dbReference type="SUPFAM" id="SSF103481">
    <property type="entry name" value="Multidrug resistance efflux transporter EmrE"/>
    <property type="match status" value="2"/>
</dbReference>
<evidence type="ECO:0000256" key="4">
    <source>
        <dbReference type="ARBA" id="ARBA00022989"/>
    </source>
</evidence>
<comment type="similarity">
    <text evidence="2">Belongs to the EamA transporter family.</text>
</comment>
<dbReference type="OrthoDB" id="9815120at2"/>
<feature type="domain" description="EamA" evidence="7">
    <location>
        <begin position="159"/>
        <end position="295"/>
    </location>
</feature>
<reference evidence="8 9" key="1">
    <citation type="journal article" date="2003" name="Genome Res.">
        <title>Comparative complete genome sequence analysis of the amino acid replacements responsible for the thermostability of Corynebacterium efficiens.</title>
        <authorList>
            <person name="Nishio Y."/>
            <person name="Nakamura Y."/>
            <person name="Kawarabayasi Y."/>
            <person name="Usuda Y."/>
            <person name="Kimura E."/>
            <person name="Sugimoto S."/>
            <person name="Matsui K."/>
            <person name="Yamagishi A."/>
            <person name="Kikuchi H."/>
            <person name="Ikeo K."/>
            <person name="Gojobori T."/>
        </authorList>
    </citation>
    <scope>NUCLEOTIDE SEQUENCE [LARGE SCALE GENOMIC DNA]</scope>
    <source>
        <strain evidence="9">DSM 44549 / YS-314 / AJ 12310 / JCM 11189 / NBRC 100395</strain>
    </source>
</reference>
<feature type="transmembrane region" description="Helical" evidence="6">
    <location>
        <begin position="85"/>
        <end position="103"/>
    </location>
</feature>
<keyword evidence="3 6" id="KW-0812">Transmembrane</keyword>
<feature type="transmembrane region" description="Helical" evidence="6">
    <location>
        <begin position="254"/>
        <end position="272"/>
    </location>
</feature>
<feature type="transmembrane region" description="Helical" evidence="6">
    <location>
        <begin position="109"/>
        <end position="129"/>
    </location>
</feature>
<feature type="transmembrane region" description="Helical" evidence="6">
    <location>
        <begin position="160"/>
        <end position="178"/>
    </location>
</feature>
<keyword evidence="4 6" id="KW-1133">Transmembrane helix</keyword>
<dbReference type="PANTHER" id="PTHR32322:SF2">
    <property type="entry name" value="EAMA DOMAIN-CONTAINING PROTEIN"/>
    <property type="match status" value="1"/>
</dbReference>
<accession>Q8FNV2</accession>
<evidence type="ECO:0000256" key="5">
    <source>
        <dbReference type="ARBA" id="ARBA00023136"/>
    </source>
</evidence>
<evidence type="ECO:0000313" key="9">
    <source>
        <dbReference type="Proteomes" id="UP000001409"/>
    </source>
</evidence>
<accession>C8NQ00</accession>
<feature type="transmembrane region" description="Helical" evidence="6">
    <location>
        <begin position="55"/>
        <end position="73"/>
    </location>
</feature>
<evidence type="ECO:0000256" key="2">
    <source>
        <dbReference type="ARBA" id="ARBA00007362"/>
    </source>
</evidence>
<feature type="transmembrane region" description="Helical" evidence="6">
    <location>
        <begin position="136"/>
        <end position="154"/>
    </location>
</feature>
<dbReference type="EMBL" id="BA000035">
    <property type="protein sequence ID" value="BAC18851.1"/>
    <property type="molecule type" value="Genomic_DNA"/>
</dbReference>
<comment type="subcellular location">
    <subcellularLocation>
        <location evidence="1">Membrane</location>
        <topology evidence="1">Multi-pass membrane protein</topology>
    </subcellularLocation>
</comment>
<dbReference type="KEGG" id="cef:CE2041"/>
<protein>
    <submittedName>
        <fullName evidence="8">Putative integral membrane protein</fullName>
    </submittedName>
</protein>
<name>Q8FNV2_COREF</name>
<feature type="transmembrane region" description="Helical" evidence="6">
    <location>
        <begin position="278"/>
        <end position="295"/>
    </location>
</feature>
<feature type="transmembrane region" description="Helical" evidence="6">
    <location>
        <begin position="29"/>
        <end position="49"/>
    </location>
</feature>
<dbReference type="STRING" id="196164.gene:10742469"/>
<feature type="transmembrane region" description="Helical" evidence="6">
    <location>
        <begin position="190"/>
        <end position="211"/>
    </location>
</feature>
<dbReference type="InterPro" id="IPR000620">
    <property type="entry name" value="EamA_dom"/>
</dbReference>
<feature type="transmembrane region" description="Helical" evidence="6">
    <location>
        <begin position="223"/>
        <end position="242"/>
    </location>
</feature>
<dbReference type="InterPro" id="IPR037185">
    <property type="entry name" value="EmrE-like"/>
</dbReference>
<dbReference type="PANTHER" id="PTHR32322">
    <property type="entry name" value="INNER MEMBRANE TRANSPORTER"/>
    <property type="match status" value="1"/>
</dbReference>
<keyword evidence="9" id="KW-1185">Reference proteome</keyword>
<evidence type="ECO:0000259" key="7">
    <source>
        <dbReference type="Pfam" id="PF00892"/>
    </source>
</evidence>
<dbReference type="AlphaFoldDB" id="Q8FNV2"/>
<evidence type="ECO:0000256" key="3">
    <source>
        <dbReference type="ARBA" id="ARBA00022692"/>
    </source>
</evidence>
<dbReference type="Pfam" id="PF00892">
    <property type="entry name" value="EamA"/>
    <property type="match status" value="1"/>
</dbReference>
<evidence type="ECO:0000313" key="8">
    <source>
        <dbReference type="EMBL" id="BAC18851.1"/>
    </source>
</evidence>
<dbReference type="eggNOG" id="COG5006">
    <property type="taxonomic scope" value="Bacteria"/>
</dbReference>
<evidence type="ECO:0000256" key="6">
    <source>
        <dbReference type="SAM" id="Phobius"/>
    </source>
</evidence>
<dbReference type="HOGENOM" id="CLU_057295_0_0_11"/>
<dbReference type="Proteomes" id="UP000001409">
    <property type="component" value="Chromosome"/>
</dbReference>
<keyword evidence="5 6" id="KW-0472">Membrane</keyword>
<organism evidence="8 9">
    <name type="scientific">Corynebacterium efficiens (strain DSM 44549 / YS-314 / AJ 12310 / JCM 11189 / NBRC 100395)</name>
    <dbReference type="NCBI Taxonomy" id="196164"/>
    <lineage>
        <taxon>Bacteria</taxon>
        <taxon>Bacillati</taxon>
        <taxon>Actinomycetota</taxon>
        <taxon>Actinomycetes</taxon>
        <taxon>Mycobacteriales</taxon>
        <taxon>Corynebacteriaceae</taxon>
        <taxon>Corynebacterium</taxon>
    </lineage>
</organism>
<dbReference type="GO" id="GO:0016020">
    <property type="term" value="C:membrane"/>
    <property type="evidence" value="ECO:0007669"/>
    <property type="project" value="UniProtKB-SubCell"/>
</dbReference>
<evidence type="ECO:0000256" key="1">
    <source>
        <dbReference type="ARBA" id="ARBA00004141"/>
    </source>
</evidence>